<gene>
    <name evidence="1" type="ORF">A3H63_02040</name>
</gene>
<protein>
    <submittedName>
        <fullName evidence="1">Uncharacterized protein</fullName>
    </submittedName>
</protein>
<evidence type="ECO:0000313" key="1">
    <source>
        <dbReference type="EMBL" id="OGY67901.1"/>
    </source>
</evidence>
<comment type="caution">
    <text evidence="1">The sequence shown here is derived from an EMBL/GenBank/DDBJ whole genome shotgun (WGS) entry which is preliminary data.</text>
</comment>
<organism evidence="1 2">
    <name type="scientific">Candidatus Harrisonbacteria bacterium RIFCSPLOWO2_02_FULL_45_10c</name>
    <dbReference type="NCBI Taxonomy" id="1798410"/>
    <lineage>
        <taxon>Bacteria</taxon>
        <taxon>Candidatus Harrisoniibacteriota</taxon>
    </lineage>
</organism>
<sequence length="401" mass="46023">MLSLSKIKGAFSRFFDRGEPYLLVEILNHYVQVTFFHCHQKKKEITVVKNWIREVPDFTIANVIEEAKLLLRKIRKLEQYKIIVSLDSGLATSIYSSVSLIRTHPKEVIDEADMDNLISQAIWRFFDRNRFRVAQKMGIDEVDVLLSDVRIRGIKLDGHKIINPVGFKSKFVEIFFSQTFTPRDFMRQLRDSLPKESVVLIAETGSIIGNVISKSLDKDDFFIANLFPDQSVIFSSSAERLGHLDSFGWGEKNLHASLSQQYKLDLITTRAVVDRYIAGDASPVFLRRFEAMVADELGVFAKGLESVTDSENSPVYINSFFSIPPIIFSDRFQSYFNRRLQLVPLSTQFITEKFGFAVQFKKSVQIKNNNTFLAAVSEVNFLPHNSAMSHLANRRVRWLLT</sequence>
<evidence type="ECO:0000313" key="2">
    <source>
        <dbReference type="Proteomes" id="UP000176284"/>
    </source>
</evidence>
<dbReference type="Proteomes" id="UP000176284">
    <property type="component" value="Unassembled WGS sequence"/>
</dbReference>
<reference evidence="1 2" key="1">
    <citation type="journal article" date="2016" name="Nat. Commun.">
        <title>Thousands of microbial genomes shed light on interconnected biogeochemical processes in an aquifer system.</title>
        <authorList>
            <person name="Anantharaman K."/>
            <person name="Brown C.T."/>
            <person name="Hug L.A."/>
            <person name="Sharon I."/>
            <person name="Castelle C.J."/>
            <person name="Probst A.J."/>
            <person name="Thomas B.C."/>
            <person name="Singh A."/>
            <person name="Wilkins M.J."/>
            <person name="Karaoz U."/>
            <person name="Brodie E.L."/>
            <person name="Williams K.H."/>
            <person name="Hubbard S.S."/>
            <person name="Banfield J.F."/>
        </authorList>
    </citation>
    <scope>NUCLEOTIDE SEQUENCE [LARGE SCALE GENOMIC DNA]</scope>
</reference>
<dbReference type="AlphaFoldDB" id="A0A1G1ZTU7"/>
<accession>A0A1G1ZTU7</accession>
<proteinExistence type="predicted"/>
<name>A0A1G1ZTU7_9BACT</name>
<dbReference type="EMBL" id="MHJM01000014">
    <property type="protein sequence ID" value="OGY67901.1"/>
    <property type="molecule type" value="Genomic_DNA"/>
</dbReference>